<evidence type="ECO:0000313" key="4">
    <source>
        <dbReference type="Proteomes" id="UP001345219"/>
    </source>
</evidence>
<keyword evidence="4" id="KW-1185">Reference proteome</keyword>
<comment type="caution">
    <text evidence="3">The sequence shown here is derived from an EMBL/GenBank/DDBJ whole genome shotgun (WGS) entry which is preliminary data.</text>
</comment>
<sequence>MKAISFDKPEKDRNLPLFFVTAVKDGRVLEIIDKRILNEGNVDHIREVALLASRCLKVRGEDRPSMEEVALQLEGLLRATDTHPWTSHHEKENFQENEYLLGDGYMNSADTGAVSITVSEDTMKSQIQHFHIADAR</sequence>
<dbReference type="GO" id="GO:0007166">
    <property type="term" value="P:cell surface receptor signaling pathway"/>
    <property type="evidence" value="ECO:0007669"/>
    <property type="project" value="InterPro"/>
</dbReference>
<proteinExistence type="predicted"/>
<evidence type="ECO:0000256" key="1">
    <source>
        <dbReference type="ARBA" id="ARBA00022741"/>
    </source>
</evidence>
<dbReference type="EMBL" id="JAXIOK010000013">
    <property type="protein sequence ID" value="KAK4756215.1"/>
    <property type="molecule type" value="Genomic_DNA"/>
</dbReference>
<keyword evidence="2" id="KW-0067">ATP-binding</keyword>
<dbReference type="PANTHER" id="PTHR27005">
    <property type="entry name" value="WALL-ASSOCIATED RECEPTOR KINASE-LIKE 21"/>
    <property type="match status" value="1"/>
</dbReference>
<dbReference type="PANTHER" id="PTHR27005:SF283">
    <property type="entry name" value="OS02G0633066 PROTEIN"/>
    <property type="match status" value="1"/>
</dbReference>
<accession>A0AAN7Q3P8</accession>
<dbReference type="InterPro" id="IPR045274">
    <property type="entry name" value="WAK-like"/>
</dbReference>
<name>A0AAN7Q3P8_9MYRT</name>
<dbReference type="AlphaFoldDB" id="A0AAN7Q3P8"/>
<dbReference type="GO" id="GO:0004674">
    <property type="term" value="F:protein serine/threonine kinase activity"/>
    <property type="evidence" value="ECO:0007669"/>
    <property type="project" value="TreeGrafter"/>
</dbReference>
<evidence type="ECO:0000313" key="3">
    <source>
        <dbReference type="EMBL" id="KAK4756215.1"/>
    </source>
</evidence>
<dbReference type="GO" id="GO:0005524">
    <property type="term" value="F:ATP binding"/>
    <property type="evidence" value="ECO:0007669"/>
    <property type="project" value="UniProtKB-KW"/>
</dbReference>
<organism evidence="3 4">
    <name type="scientific">Trapa incisa</name>
    <dbReference type="NCBI Taxonomy" id="236973"/>
    <lineage>
        <taxon>Eukaryota</taxon>
        <taxon>Viridiplantae</taxon>
        <taxon>Streptophyta</taxon>
        <taxon>Embryophyta</taxon>
        <taxon>Tracheophyta</taxon>
        <taxon>Spermatophyta</taxon>
        <taxon>Magnoliopsida</taxon>
        <taxon>eudicotyledons</taxon>
        <taxon>Gunneridae</taxon>
        <taxon>Pentapetalae</taxon>
        <taxon>rosids</taxon>
        <taxon>malvids</taxon>
        <taxon>Myrtales</taxon>
        <taxon>Lythraceae</taxon>
        <taxon>Trapa</taxon>
    </lineage>
</organism>
<gene>
    <name evidence="3" type="ORF">SAY87_006342</name>
</gene>
<dbReference type="GO" id="GO:0005886">
    <property type="term" value="C:plasma membrane"/>
    <property type="evidence" value="ECO:0007669"/>
    <property type="project" value="TreeGrafter"/>
</dbReference>
<keyword evidence="1" id="KW-0547">Nucleotide-binding</keyword>
<reference evidence="3 4" key="1">
    <citation type="journal article" date="2023" name="Hortic Res">
        <title>Pangenome of water caltrop reveals structural variations and asymmetric subgenome divergence after allopolyploidization.</title>
        <authorList>
            <person name="Zhang X."/>
            <person name="Chen Y."/>
            <person name="Wang L."/>
            <person name="Yuan Y."/>
            <person name="Fang M."/>
            <person name="Shi L."/>
            <person name="Lu R."/>
            <person name="Comes H.P."/>
            <person name="Ma Y."/>
            <person name="Chen Y."/>
            <person name="Huang G."/>
            <person name="Zhou Y."/>
            <person name="Zheng Z."/>
            <person name="Qiu Y."/>
        </authorList>
    </citation>
    <scope>NUCLEOTIDE SEQUENCE [LARGE SCALE GENOMIC DNA]</scope>
    <source>
        <tissue evidence="3">Roots</tissue>
    </source>
</reference>
<evidence type="ECO:0000256" key="2">
    <source>
        <dbReference type="ARBA" id="ARBA00022840"/>
    </source>
</evidence>
<dbReference type="Proteomes" id="UP001345219">
    <property type="component" value="Chromosome 6"/>
</dbReference>
<protein>
    <submittedName>
        <fullName evidence="3">Uncharacterized protein</fullName>
    </submittedName>
</protein>
<dbReference type="Gene3D" id="1.10.510.10">
    <property type="entry name" value="Transferase(Phosphotransferase) domain 1"/>
    <property type="match status" value="1"/>
</dbReference>